<feature type="compositionally biased region" description="Polar residues" evidence="1">
    <location>
        <begin position="61"/>
        <end position="74"/>
    </location>
</feature>
<sequence>MRPRQDDEKTIRPAKSMIMSSPSSSPPEGVNHGLIRSPRQQVITGDFRDLQQLSPPDLSQHPMNQELPLNSTSDAPLMITNTKREEIKKMVKDARRKFDEAERQRQREEAEQAEAERQGTVRFKSFPKRSIAFNTGYNNAVGNQASSFNFEGAMAPKSSTSQPLPPLSYQTPRHASDPVRSLNLRSNFSRLQIDEENEETDIYDILKEGSPTVASTPGQSKRSFDSSKGTNTPASDGFDQKKSGLRKGTGKFSRTKSERSNSELTPPVDHETLHRPDLERYLRSITNNQTYDYDPGQPYPRHPNTSRGWQSRNLKCTSCLDECCAVCGRACCAYRAAVLALRIHRTNPESLKIAEERLMQIAYLFPYGQEVPTFLRCTKGDEIGCGKLVCPDCCGECPNPICKDIQCRKCKKDPWNDCLWHDEDMNRRAF</sequence>
<feature type="region of interest" description="Disordered" evidence="1">
    <location>
        <begin position="51"/>
        <end position="74"/>
    </location>
</feature>
<dbReference type="Proteomes" id="UP001172673">
    <property type="component" value="Unassembled WGS sequence"/>
</dbReference>
<feature type="compositionally biased region" description="Polar residues" evidence="1">
    <location>
        <begin position="212"/>
        <end position="234"/>
    </location>
</feature>
<comment type="caution">
    <text evidence="2">The sequence shown here is derived from an EMBL/GenBank/DDBJ whole genome shotgun (WGS) entry which is preliminary data.</text>
</comment>
<feature type="region of interest" description="Disordered" evidence="1">
    <location>
        <begin position="1"/>
        <end position="33"/>
    </location>
</feature>
<protein>
    <submittedName>
        <fullName evidence="2">Uncharacterized protein</fullName>
    </submittedName>
</protein>
<name>A0AA38WZ26_9EURO</name>
<feature type="compositionally biased region" description="Basic and acidic residues" evidence="1">
    <location>
        <begin position="1"/>
        <end position="11"/>
    </location>
</feature>
<feature type="region of interest" description="Disordered" evidence="1">
    <location>
        <begin position="208"/>
        <end position="277"/>
    </location>
</feature>
<accession>A0AA38WZ26</accession>
<feature type="region of interest" description="Disordered" evidence="1">
    <location>
        <begin position="98"/>
        <end position="118"/>
    </location>
</feature>
<evidence type="ECO:0000256" key="1">
    <source>
        <dbReference type="SAM" id="MobiDB-lite"/>
    </source>
</evidence>
<evidence type="ECO:0000313" key="3">
    <source>
        <dbReference type="Proteomes" id="UP001172673"/>
    </source>
</evidence>
<dbReference type="EMBL" id="JAPDRK010000021">
    <property type="protein sequence ID" value="KAJ9603781.1"/>
    <property type="molecule type" value="Genomic_DNA"/>
</dbReference>
<reference evidence="2" key="1">
    <citation type="submission" date="2022-10" db="EMBL/GenBank/DDBJ databases">
        <title>Culturing micro-colonial fungi from biological soil crusts in the Mojave desert and describing Neophaeococcomyces mojavensis, and introducing the new genera and species Taxawa tesnikishii.</title>
        <authorList>
            <person name="Kurbessoian T."/>
            <person name="Stajich J.E."/>
        </authorList>
    </citation>
    <scope>NUCLEOTIDE SEQUENCE</scope>
    <source>
        <strain evidence="2">TK_41</strain>
    </source>
</reference>
<evidence type="ECO:0000313" key="2">
    <source>
        <dbReference type="EMBL" id="KAJ9603781.1"/>
    </source>
</evidence>
<organism evidence="2 3">
    <name type="scientific">Cladophialophora chaetospira</name>
    <dbReference type="NCBI Taxonomy" id="386627"/>
    <lineage>
        <taxon>Eukaryota</taxon>
        <taxon>Fungi</taxon>
        <taxon>Dikarya</taxon>
        <taxon>Ascomycota</taxon>
        <taxon>Pezizomycotina</taxon>
        <taxon>Eurotiomycetes</taxon>
        <taxon>Chaetothyriomycetidae</taxon>
        <taxon>Chaetothyriales</taxon>
        <taxon>Herpotrichiellaceae</taxon>
        <taxon>Cladophialophora</taxon>
    </lineage>
</organism>
<feature type="compositionally biased region" description="Basic and acidic residues" evidence="1">
    <location>
        <begin position="268"/>
        <end position="277"/>
    </location>
</feature>
<gene>
    <name evidence="2" type="ORF">H2200_011967</name>
</gene>
<keyword evidence="3" id="KW-1185">Reference proteome</keyword>
<dbReference type="AlphaFoldDB" id="A0AA38WZ26"/>
<feature type="compositionally biased region" description="Polar residues" evidence="1">
    <location>
        <begin position="157"/>
        <end position="173"/>
    </location>
</feature>
<feature type="region of interest" description="Disordered" evidence="1">
    <location>
        <begin position="153"/>
        <end position="181"/>
    </location>
</feature>
<proteinExistence type="predicted"/>